<feature type="transmembrane region" description="Helical" evidence="1">
    <location>
        <begin position="626"/>
        <end position="646"/>
    </location>
</feature>
<organism evidence="3 4">
    <name type="scientific">Thraustotheca clavata</name>
    <dbReference type="NCBI Taxonomy" id="74557"/>
    <lineage>
        <taxon>Eukaryota</taxon>
        <taxon>Sar</taxon>
        <taxon>Stramenopiles</taxon>
        <taxon>Oomycota</taxon>
        <taxon>Saprolegniomycetes</taxon>
        <taxon>Saprolegniales</taxon>
        <taxon>Achlyaceae</taxon>
        <taxon>Thraustotheca</taxon>
    </lineage>
</organism>
<feature type="transmembrane region" description="Helical" evidence="1">
    <location>
        <begin position="336"/>
        <end position="354"/>
    </location>
</feature>
<dbReference type="OrthoDB" id="65322at2759"/>
<reference evidence="3 4" key="1">
    <citation type="journal article" date="2014" name="Genome Biol. Evol.">
        <title>The secreted proteins of Achlya hypogyna and Thraustotheca clavata identify the ancestral oomycete secretome and reveal gene acquisitions by horizontal gene transfer.</title>
        <authorList>
            <person name="Misner I."/>
            <person name="Blouin N."/>
            <person name="Leonard G."/>
            <person name="Richards T.A."/>
            <person name="Lane C.E."/>
        </authorList>
    </citation>
    <scope>NUCLEOTIDE SEQUENCE [LARGE SCALE GENOMIC DNA]</scope>
    <source>
        <strain evidence="3 4">ATCC 34112</strain>
    </source>
</reference>
<proteinExistence type="predicted"/>
<comment type="caution">
    <text evidence="3">The sequence shown here is derived from an EMBL/GenBank/DDBJ whole genome shotgun (WGS) entry which is preliminary data.</text>
</comment>
<evidence type="ECO:0000313" key="3">
    <source>
        <dbReference type="EMBL" id="OQR90588.1"/>
    </source>
</evidence>
<feature type="transmembrane region" description="Helical" evidence="1">
    <location>
        <begin position="12"/>
        <end position="35"/>
    </location>
</feature>
<feature type="transmembrane region" description="Helical" evidence="1">
    <location>
        <begin position="549"/>
        <end position="571"/>
    </location>
</feature>
<protein>
    <recommendedName>
        <fullName evidence="2">F-box domain-containing protein</fullName>
    </recommendedName>
</protein>
<evidence type="ECO:0000313" key="4">
    <source>
        <dbReference type="Proteomes" id="UP000243217"/>
    </source>
</evidence>
<feature type="transmembrane region" description="Helical" evidence="1">
    <location>
        <begin position="1192"/>
        <end position="1210"/>
    </location>
</feature>
<keyword evidence="1" id="KW-1133">Transmembrane helix</keyword>
<feature type="transmembrane region" description="Helical" evidence="1">
    <location>
        <begin position="300"/>
        <end position="324"/>
    </location>
</feature>
<feature type="transmembrane region" description="Helical" evidence="1">
    <location>
        <begin position="449"/>
        <end position="469"/>
    </location>
</feature>
<dbReference type="Gene3D" id="1.20.1280.50">
    <property type="match status" value="1"/>
</dbReference>
<feature type="transmembrane region" description="Helical" evidence="1">
    <location>
        <begin position="696"/>
        <end position="719"/>
    </location>
</feature>
<feature type="transmembrane region" description="Helical" evidence="1">
    <location>
        <begin position="833"/>
        <end position="854"/>
    </location>
</feature>
<feature type="transmembrane region" description="Helical" evidence="1">
    <location>
        <begin position="410"/>
        <end position="429"/>
    </location>
</feature>
<feature type="transmembrane region" description="Helical" evidence="1">
    <location>
        <begin position="866"/>
        <end position="885"/>
    </location>
</feature>
<feature type="transmembrane region" description="Helical" evidence="1">
    <location>
        <begin position="1230"/>
        <end position="1250"/>
    </location>
</feature>
<feature type="domain" description="F-box" evidence="2">
    <location>
        <begin position="941"/>
        <end position="987"/>
    </location>
</feature>
<feature type="transmembrane region" description="Helical" evidence="1">
    <location>
        <begin position="806"/>
        <end position="827"/>
    </location>
</feature>
<keyword evidence="1" id="KW-0472">Membrane</keyword>
<feature type="transmembrane region" description="Helical" evidence="1">
    <location>
        <begin position="667"/>
        <end position="690"/>
    </location>
</feature>
<dbReference type="InterPro" id="IPR036047">
    <property type="entry name" value="F-box-like_dom_sf"/>
</dbReference>
<dbReference type="CDD" id="cd09917">
    <property type="entry name" value="F-box_SF"/>
    <property type="match status" value="1"/>
</dbReference>
<feature type="transmembrane region" description="Helical" evidence="1">
    <location>
        <begin position="256"/>
        <end position="279"/>
    </location>
</feature>
<feature type="transmembrane region" description="Helical" evidence="1">
    <location>
        <begin position="83"/>
        <end position="106"/>
    </location>
</feature>
<feature type="transmembrane region" description="Helical" evidence="1">
    <location>
        <begin position="375"/>
        <end position="398"/>
    </location>
</feature>
<feature type="transmembrane region" description="Helical" evidence="1">
    <location>
        <begin position="522"/>
        <end position="543"/>
    </location>
</feature>
<dbReference type="PROSITE" id="PS50181">
    <property type="entry name" value="FBOX"/>
    <property type="match status" value="1"/>
</dbReference>
<feature type="transmembrane region" description="Helical" evidence="1">
    <location>
        <begin position="156"/>
        <end position="174"/>
    </location>
</feature>
<feature type="transmembrane region" description="Helical" evidence="1">
    <location>
        <begin position="746"/>
        <end position="767"/>
    </location>
</feature>
<feature type="transmembrane region" description="Helical" evidence="1">
    <location>
        <begin position="1256"/>
        <end position="1281"/>
    </location>
</feature>
<sequence>MDLRTHERSDCWQLRLCALALSVCSFGVFLFLEVAPQHDPTFLAIGTLMVAWIGPLTLLAGTLSPMTKKTFKWWQPFEGGFRFVCMQAFGWSMIGLFLALCLVMMVNFHTIVQFEGQFLLLGIVAFIAQALLNLSIDQFEISENSSIVQRSFRPGWTKALVSVLVSISGFIFFAVYDSKIFNDAWILLPLGGLQFALSAVLLHLFVGTWEIPGYRVWQPFEGGSVFLLLQFIGWSFFTCMCVSTACLLSQPNDSYGIAICTGLLGLFSQILLLSSLYCFKTSQLNEYPKRWSYMQIPEEGFLSGIFVVFACILTTFICHLPPFLSHFTIVDNNTRLLGIVCLIVLATATPVAHCGGYRSVPEYRLWQPFVGESKFVFLQCMGWLWYGIQLGVTLLILLNDDAFLQAVLPFASALGTMAALTISLSMPFFHATLSCTTPSNPSSIWTGEYVLSLLLLFGTILLHLIVDLLHLSGRIAFVSLALGLLASCISVSIVHSMGGRWYSTYSFWQPFYGGDAYVLRQALGWTFFSIFALFDCVALGAMWNGIYVVPGLLLALSIYGFVPHIVLVTSLTKFEPNATEPATSIIWKPLRMSMLASASLNLGSFSLFLCAEIFRDEAKWSFVSELLFVIATIVAVIGISCTHCICGPQLHTGYRLFQPLRGGIRFVVYQGVGWTLAVIAWVASCTVIYWNSPVPGVVGAIGMMFFVAQLVLLGSLYCFQIDGGDTQTRQRQHYVALDKQNNPVNFLGPILGMVSCAAFAVVDMVLLRYGAVMLAFPMTICAAFALCSSIPLTFHFSTKGRMVYQVLGYTLWSLTMLLAAVFTYNVWCVRLDHQWLGVMTGTIGFLAHFVLIYSLSPTSNAHPEHVPSLLLPGSGITVAFAMWLWEDSLLSLETIVNSLLKPMHSVYVASCLSVLVITLLLHRWIIFMTKRQYTFRRRVINHPTLDLPTEVLHHLCEFLSVNDLAQFASCSKSHHEVLFTSSVWHHIYIKRRAECYDASSNPWSSVKMIKPTSLFSDTLCVRVERSLLRWFCDWEFVAHTRVLPPNMAALATSKNTWKVIAFITAQGGALYHCELCRRYEVYTPKQKQYEYEHACAEHQTSSWIMACCDCLDPVTLTQKMAHRACIEFSNRPICSTHSQTLQLGYRPPKTLLELTKTTAIDASYLLSCLKILLLFIAILQYFGFGWKAPSMYIWLLNTTLLSTVLHSTRFDQCVRLIWMDVWAFPLYLRLYYTLSCSSFLVLLWCSPLWSVSSLSWILQSMFVLNMGFYTILSTLTLFLFWKTQFGVPTAASKCPPTTEEVLPLRARCTLCRLHLCSTSPHIQST</sequence>
<dbReference type="Pfam" id="PF12937">
    <property type="entry name" value="F-box-like"/>
    <property type="match status" value="1"/>
</dbReference>
<dbReference type="InterPro" id="IPR001810">
    <property type="entry name" value="F-box_dom"/>
</dbReference>
<feature type="transmembrane region" description="Helical" evidence="1">
    <location>
        <begin position="905"/>
        <end position="927"/>
    </location>
</feature>
<dbReference type="EMBL" id="JNBS01002515">
    <property type="protein sequence ID" value="OQR90588.1"/>
    <property type="molecule type" value="Genomic_DNA"/>
</dbReference>
<dbReference type="SUPFAM" id="SSF81383">
    <property type="entry name" value="F-box domain"/>
    <property type="match status" value="1"/>
</dbReference>
<feature type="transmembrane region" description="Helical" evidence="1">
    <location>
        <begin position="773"/>
        <end position="794"/>
    </location>
</feature>
<evidence type="ECO:0000256" key="1">
    <source>
        <dbReference type="SAM" id="Phobius"/>
    </source>
</evidence>
<feature type="transmembrane region" description="Helical" evidence="1">
    <location>
        <begin position="227"/>
        <end position="250"/>
    </location>
</feature>
<dbReference type="Proteomes" id="UP000243217">
    <property type="component" value="Unassembled WGS sequence"/>
</dbReference>
<keyword evidence="4" id="KW-1185">Reference proteome</keyword>
<evidence type="ECO:0000259" key="2">
    <source>
        <dbReference type="PROSITE" id="PS50181"/>
    </source>
</evidence>
<feature type="transmembrane region" description="Helical" evidence="1">
    <location>
        <begin position="186"/>
        <end position="206"/>
    </location>
</feature>
<name>A0A1V9YXU9_9STRA</name>
<feature type="transmembrane region" description="Helical" evidence="1">
    <location>
        <begin position="475"/>
        <end position="494"/>
    </location>
</feature>
<keyword evidence="1" id="KW-0812">Transmembrane</keyword>
<feature type="transmembrane region" description="Helical" evidence="1">
    <location>
        <begin position="1164"/>
        <end position="1186"/>
    </location>
</feature>
<accession>A0A1V9YXU9</accession>
<gene>
    <name evidence="3" type="ORF">THRCLA_09267</name>
</gene>
<feature type="transmembrane region" description="Helical" evidence="1">
    <location>
        <begin position="41"/>
        <end position="63"/>
    </location>
</feature>